<evidence type="ECO:0000313" key="1">
    <source>
        <dbReference type="EMBL" id="GAG49965.1"/>
    </source>
</evidence>
<dbReference type="AlphaFoldDB" id="X0Y2R0"/>
<sequence>MVEMWVGYTKEDTYPHDIVGTLVWEITFTGIADDYPGGAQMPFCNLEMYQSENKTIHVYVKDRDLDYIDITGGTGVFTVKAKKTDVANLIQKSTAVSGEGELGAPDKGEMYFYM</sequence>
<feature type="non-terminal residue" evidence="1">
    <location>
        <position position="114"/>
    </location>
</feature>
<proteinExistence type="predicted"/>
<gene>
    <name evidence="1" type="ORF">S01H1_79042</name>
</gene>
<accession>X0Y2R0</accession>
<comment type="caution">
    <text evidence="1">The sequence shown here is derived from an EMBL/GenBank/DDBJ whole genome shotgun (WGS) entry which is preliminary data.</text>
</comment>
<protein>
    <submittedName>
        <fullName evidence="1">Uncharacterized protein</fullName>
    </submittedName>
</protein>
<name>X0Y2R0_9ZZZZ</name>
<reference evidence="1" key="1">
    <citation type="journal article" date="2014" name="Front. Microbiol.">
        <title>High frequency of phylogenetically diverse reductive dehalogenase-homologous genes in deep subseafloor sedimentary metagenomes.</title>
        <authorList>
            <person name="Kawai M."/>
            <person name="Futagami T."/>
            <person name="Toyoda A."/>
            <person name="Takaki Y."/>
            <person name="Nishi S."/>
            <person name="Hori S."/>
            <person name="Arai W."/>
            <person name="Tsubouchi T."/>
            <person name="Morono Y."/>
            <person name="Uchiyama I."/>
            <person name="Ito T."/>
            <person name="Fujiyama A."/>
            <person name="Inagaki F."/>
            <person name="Takami H."/>
        </authorList>
    </citation>
    <scope>NUCLEOTIDE SEQUENCE</scope>
    <source>
        <strain evidence="1">Expedition CK06-06</strain>
    </source>
</reference>
<dbReference type="EMBL" id="BARS01053246">
    <property type="protein sequence ID" value="GAG49965.1"/>
    <property type="molecule type" value="Genomic_DNA"/>
</dbReference>
<organism evidence="1">
    <name type="scientific">marine sediment metagenome</name>
    <dbReference type="NCBI Taxonomy" id="412755"/>
    <lineage>
        <taxon>unclassified sequences</taxon>
        <taxon>metagenomes</taxon>
        <taxon>ecological metagenomes</taxon>
    </lineage>
</organism>